<keyword evidence="2" id="KW-1185">Reference proteome</keyword>
<reference evidence="1" key="1">
    <citation type="thesis" date="2020" institute="ProQuest LLC" country="789 East Eisenhower Parkway, Ann Arbor, MI, USA">
        <title>Comparative Genomics and Chromosome Evolution.</title>
        <authorList>
            <person name="Mudd A.B."/>
        </authorList>
    </citation>
    <scope>NUCLEOTIDE SEQUENCE</scope>
    <source>
        <strain evidence="1">237g6f4</strain>
        <tissue evidence="1">Blood</tissue>
    </source>
</reference>
<organism evidence="1 2">
    <name type="scientific">Engystomops pustulosus</name>
    <name type="common">Tungara frog</name>
    <name type="synonym">Physalaemus pustulosus</name>
    <dbReference type="NCBI Taxonomy" id="76066"/>
    <lineage>
        <taxon>Eukaryota</taxon>
        <taxon>Metazoa</taxon>
        <taxon>Chordata</taxon>
        <taxon>Craniata</taxon>
        <taxon>Vertebrata</taxon>
        <taxon>Euteleostomi</taxon>
        <taxon>Amphibia</taxon>
        <taxon>Batrachia</taxon>
        <taxon>Anura</taxon>
        <taxon>Neobatrachia</taxon>
        <taxon>Hyloidea</taxon>
        <taxon>Leptodactylidae</taxon>
        <taxon>Leiuperinae</taxon>
        <taxon>Engystomops</taxon>
    </lineage>
</organism>
<evidence type="ECO:0000313" key="2">
    <source>
        <dbReference type="Proteomes" id="UP000824782"/>
    </source>
</evidence>
<sequence length="80" mass="8722">MKALSWTLRDICAHSSVVVYSVLIAGVKSYMQITLLLLSGCSKPGNTFPLTSTGGNITVCCNEIGCQLLQQKRCTVEYYT</sequence>
<comment type="caution">
    <text evidence="1">The sequence shown here is derived from an EMBL/GenBank/DDBJ whole genome shotgun (WGS) entry which is preliminary data.</text>
</comment>
<evidence type="ECO:0000313" key="1">
    <source>
        <dbReference type="EMBL" id="KAG8592468.1"/>
    </source>
</evidence>
<gene>
    <name evidence="1" type="ORF">GDO81_000515</name>
</gene>
<name>A0AAV7D4T0_ENGPU</name>
<dbReference type="AlphaFoldDB" id="A0AAV7D4T0"/>
<dbReference type="Proteomes" id="UP000824782">
    <property type="component" value="Unassembled WGS sequence"/>
</dbReference>
<proteinExistence type="predicted"/>
<dbReference type="EMBL" id="WNYA01000001">
    <property type="protein sequence ID" value="KAG8592468.1"/>
    <property type="molecule type" value="Genomic_DNA"/>
</dbReference>
<accession>A0AAV7D4T0</accession>
<protein>
    <submittedName>
        <fullName evidence="1">Uncharacterized protein</fullName>
    </submittedName>
</protein>